<sequence>MELLFDKAHNHELSRRMAEAGAVAVTGRERAWLKLMLEHPAAEGFLGVAARAKLAELLAEEPPLPLGHLDEKARSRERRLYSPLLPELAAIIAGRSGMRLAYSAKGGGELRHAEGYPYRLDYAMSTKQWYLLWHRAQGRPLMRTRLTHAHGVEERPLPPGEADRLDAAIARLTARSQEEVELELLPRYNRELSRILYALSCFRQEVRFDAAEGVYRIALRYPRDERGFLLQKLRFLGKRVRVADGAASAALQEQMRASAAKALARYGIRLEAVAEAKAEVEAGEAEAGADAEA</sequence>
<reference evidence="1 2" key="1">
    <citation type="submission" date="2017-05" db="EMBL/GenBank/DDBJ databases">
        <title>Functional genome analysis of Paenibacillus pasadenensis strain R16: insights on endophytic life style and antifungal activity.</title>
        <authorList>
            <person name="Passera A."/>
            <person name="Marcolungo L."/>
            <person name="Casati P."/>
            <person name="Brasca M."/>
            <person name="Quaglino F."/>
            <person name="Delledonne M."/>
        </authorList>
    </citation>
    <scope>NUCLEOTIDE SEQUENCE [LARGE SCALE GENOMIC DNA]</scope>
    <source>
        <strain evidence="1 2">R16</strain>
    </source>
</reference>
<accession>A0A2N5N303</accession>
<proteinExistence type="predicted"/>
<evidence type="ECO:0008006" key="3">
    <source>
        <dbReference type="Google" id="ProtNLM"/>
    </source>
</evidence>
<comment type="caution">
    <text evidence="1">The sequence shown here is derived from an EMBL/GenBank/DDBJ whole genome shotgun (WGS) entry which is preliminary data.</text>
</comment>
<evidence type="ECO:0000313" key="2">
    <source>
        <dbReference type="Proteomes" id="UP000234789"/>
    </source>
</evidence>
<organism evidence="1 2">
    <name type="scientific">Paenibacillus pasadenensis</name>
    <dbReference type="NCBI Taxonomy" id="217090"/>
    <lineage>
        <taxon>Bacteria</taxon>
        <taxon>Bacillati</taxon>
        <taxon>Bacillota</taxon>
        <taxon>Bacilli</taxon>
        <taxon>Bacillales</taxon>
        <taxon>Paenibacillaceae</taxon>
        <taxon>Paenibacillus</taxon>
    </lineage>
</organism>
<name>A0A2N5N303_9BACL</name>
<gene>
    <name evidence="1" type="ORF">B8V81_3146</name>
</gene>
<evidence type="ECO:0000313" key="1">
    <source>
        <dbReference type="EMBL" id="PLT44715.1"/>
    </source>
</evidence>
<dbReference type="EMBL" id="NFEZ01000004">
    <property type="protein sequence ID" value="PLT44715.1"/>
    <property type="molecule type" value="Genomic_DNA"/>
</dbReference>
<dbReference type="Proteomes" id="UP000234789">
    <property type="component" value="Unassembled WGS sequence"/>
</dbReference>
<keyword evidence="2" id="KW-1185">Reference proteome</keyword>
<dbReference type="AlphaFoldDB" id="A0A2N5N303"/>
<dbReference type="RefSeq" id="WP_101808677.1">
    <property type="nucleotide sequence ID" value="NZ_NFEZ01000004.1"/>
</dbReference>
<protein>
    <recommendedName>
        <fullName evidence="3">WYL domain-containing protein</fullName>
    </recommendedName>
</protein>